<reference evidence="4 6" key="2">
    <citation type="submission" date="2015-02" db="EMBL/GenBank/DDBJ databases">
        <title>Physiological reanalysis, assessment of diazotrophy, and genome sequences of multiple isolates of Streptomyces thermoautotrophicus.</title>
        <authorList>
            <person name="MacKellar D.C."/>
            <person name="Lieber L."/>
            <person name="Norman J."/>
            <person name="Bolger A."/>
            <person name="Tobin C."/>
            <person name="Murray J.W."/>
            <person name="Prell J."/>
        </authorList>
    </citation>
    <scope>NUCLEOTIDE SEQUENCE [LARGE SCALE GENOMIC DNA]</scope>
    <source>
        <strain evidence="4 6">UBT1</strain>
    </source>
</reference>
<dbReference type="Gene3D" id="1.10.150.480">
    <property type="match status" value="1"/>
</dbReference>
<comment type="caution">
    <text evidence="4">The sequence shown here is derived from an EMBL/GenBank/DDBJ whole genome shotgun (WGS) entry which is preliminary data.</text>
</comment>
<feature type="transmembrane region" description="Helical" evidence="1">
    <location>
        <begin position="401"/>
        <end position="421"/>
    </location>
</feature>
<dbReference type="Pfam" id="PF08341">
    <property type="entry name" value="TED"/>
    <property type="match status" value="1"/>
</dbReference>
<keyword evidence="1" id="KW-1133">Transmembrane helix</keyword>
<dbReference type="EMBL" id="JYIJ01000019">
    <property type="protein sequence ID" value="KWW97865.1"/>
    <property type="molecule type" value="Genomic_DNA"/>
</dbReference>
<accession>A0A132NBX7</accession>
<evidence type="ECO:0000313" key="4">
    <source>
        <dbReference type="EMBL" id="KWX07671.1"/>
    </source>
</evidence>
<dbReference type="EMBL" id="JYIK01001042">
    <property type="protein sequence ID" value="KWX07671.1"/>
    <property type="molecule type" value="Genomic_DNA"/>
</dbReference>
<proteinExistence type="predicted"/>
<dbReference type="InterPro" id="IPR013552">
    <property type="entry name" value="Thioester_dom"/>
</dbReference>
<sequence>MYGAEEAVAAYAGTDSGQEVRLADGERVWAGLHRLDLSGTTARAYSAEPDGPARPGVPYGETDETGLGDHARRIGWIVRNSVPNVSTQQVARLIGKPDVDPRDATAAAQAAIWHFSDDVDLDTTSGANREDVVRLYQAFTDSRVNVGAGPAGPALEVTPRQLSGAAGLLIGAWDVFTSADRVDVTLRGAPEGTQLLDEEHQPVPGNQARAENGAYFFVRVPADAPAGEATLVAEGVAPLSVGQVFTATDPARPGQALVLAESVTGRMRSQAKVRWTAATAQPSAYVYLDCPRHQLRVFLRNRGAAPARMTVNGQPYLVAGLKEQLVRLPSPQAGRYRVQVAGPGGYARTFTDAVTCMTDTPSPLSRITTPAPHPAPTPSAMPVAALRHQSGGLARTGADTLPWLVGGGVALLVGGAVVAFLTRRRG</sequence>
<dbReference type="PATRIC" id="fig|1469144.8.peg.790"/>
<dbReference type="NCBIfam" id="TIGR03934">
    <property type="entry name" value="TQXA_dom"/>
    <property type="match status" value="1"/>
</dbReference>
<reference evidence="5" key="1">
    <citation type="submission" date="2015-02" db="EMBL/GenBank/DDBJ databases">
        <title>Physiological reanalysis, assessment of diazotrophy, and genome sequences of multiple isolates of Streptomyces thermoautotrophicus.</title>
        <authorList>
            <person name="MacKellar D.C."/>
            <person name="Lieber L."/>
            <person name="Norman J."/>
            <person name="Bolger A."/>
            <person name="Tobin C."/>
            <person name="Murray J.W."/>
            <person name="Friesen M."/>
            <person name="Prell J."/>
        </authorList>
    </citation>
    <scope>NUCLEOTIDE SEQUENCE [LARGE SCALE GENOMIC DNA]</scope>
    <source>
        <strain evidence="5">UBT1</strain>
    </source>
</reference>
<evidence type="ECO:0000259" key="2">
    <source>
        <dbReference type="Pfam" id="PF08341"/>
    </source>
</evidence>
<name>A0A132NBX7_9ACTN</name>
<evidence type="ECO:0000313" key="6">
    <source>
        <dbReference type="Proteomes" id="UP000070659"/>
    </source>
</evidence>
<dbReference type="Proteomes" id="UP000070659">
    <property type="component" value="Unassembled WGS sequence"/>
</dbReference>
<feature type="domain" description="Thioester" evidence="2">
    <location>
        <begin position="61"/>
        <end position="141"/>
    </location>
</feature>
<dbReference type="AlphaFoldDB" id="A0A132NBX7"/>
<dbReference type="InterPro" id="IPR023849">
    <property type="entry name" value="TQXA_dom"/>
</dbReference>
<evidence type="ECO:0000256" key="1">
    <source>
        <dbReference type="SAM" id="Phobius"/>
    </source>
</evidence>
<evidence type="ECO:0000313" key="5">
    <source>
        <dbReference type="Proteomes" id="UP000070598"/>
    </source>
</evidence>
<keyword evidence="1" id="KW-0472">Membrane</keyword>
<evidence type="ECO:0000313" key="3">
    <source>
        <dbReference type="EMBL" id="KWW97865.1"/>
    </source>
</evidence>
<keyword evidence="1" id="KW-0812">Transmembrane</keyword>
<organism evidence="4 5">
    <name type="scientific">Carbonactinospora thermoautotrophica</name>
    <dbReference type="NCBI Taxonomy" id="1469144"/>
    <lineage>
        <taxon>Bacteria</taxon>
        <taxon>Bacillati</taxon>
        <taxon>Actinomycetota</taxon>
        <taxon>Actinomycetes</taxon>
        <taxon>Kitasatosporales</taxon>
        <taxon>Carbonactinosporaceae</taxon>
        <taxon>Carbonactinospora</taxon>
    </lineage>
</organism>
<dbReference type="Proteomes" id="UP000070598">
    <property type="component" value="Unassembled WGS sequence"/>
</dbReference>
<protein>
    <recommendedName>
        <fullName evidence="2">Thioester domain-containing protein</fullName>
    </recommendedName>
</protein>
<gene>
    <name evidence="3" type="ORF">TH66_20845</name>
    <name evidence="4" type="ORF">TR74_18015</name>
</gene>